<proteinExistence type="predicted"/>
<keyword evidence="2" id="KW-1185">Reference proteome</keyword>
<accession>A0ACB8CG55</accession>
<organism evidence="1 2">
    <name type="scientific">Dermacentor silvarum</name>
    <name type="common">Tick</name>
    <dbReference type="NCBI Taxonomy" id="543639"/>
    <lineage>
        <taxon>Eukaryota</taxon>
        <taxon>Metazoa</taxon>
        <taxon>Ecdysozoa</taxon>
        <taxon>Arthropoda</taxon>
        <taxon>Chelicerata</taxon>
        <taxon>Arachnida</taxon>
        <taxon>Acari</taxon>
        <taxon>Parasitiformes</taxon>
        <taxon>Ixodida</taxon>
        <taxon>Ixodoidea</taxon>
        <taxon>Ixodidae</taxon>
        <taxon>Rhipicephalinae</taxon>
        <taxon>Dermacentor</taxon>
    </lineage>
</organism>
<comment type="caution">
    <text evidence="1">The sequence shown here is derived from an EMBL/GenBank/DDBJ whole genome shotgun (WGS) entry which is preliminary data.</text>
</comment>
<dbReference type="EMBL" id="CM023476">
    <property type="protein sequence ID" value="KAH7941770.1"/>
    <property type="molecule type" value="Genomic_DNA"/>
</dbReference>
<sequence>MSVRVVKQRRPHVKLTGRDPNVPALNLIAQNNAHNAGVNLYPSLSVGVSLCGGRLLQWLEDRHIPTCTFCATYGHPRWACPVREQPDRAICTRLCGRHLGEQCTVRMGDATVCCTECRRAERLSSHSTGDRRSPDYRRELTMDNTALTASVTWRGGFLALVVAAARKSIASTGGPVIARPGLTGLVHSRAVSALGAWSLLAANADEVTLDNSRFTSSGSLLIAMANAHQIKFLQANLASTREATKILVQHKTVGYFTFALIADPYTRDHKIPNAPCSFIAFHALEHPCVAMLGRAPSFGLFPLFILDGDFNAKHALWGSETGDLRDAQLVQFANANDLHKLNHSSSIPTFQAPYARGYRWLVSEEETLSGHRCIEFARFSATRMPERRLTNFARAQILETVRGHCWFDSICRCSYPSVLMLDAALEHFYSIYAALCKKNLRKVNSRSRGGSWWTPQLAEERLRVRAMHRRYQLVRDPAMRALFRGQCASASAAYTLNIRLAKDAADRALCLDLTARNLFGEPFKFAFAKLHSATHLPPLATSPTTFTNWVLESASFLSREHVAVDYPTADSEYHKRIGLSRQHPTTVPMPRKLVSSFTLLSPGPPGIASGERGGGFGTPDERPSSGIPY</sequence>
<evidence type="ECO:0000313" key="1">
    <source>
        <dbReference type="EMBL" id="KAH7941770.1"/>
    </source>
</evidence>
<reference evidence="1" key="1">
    <citation type="submission" date="2020-05" db="EMBL/GenBank/DDBJ databases">
        <title>Large-scale comparative analyses of tick genomes elucidate their genetic diversity and vector capacities.</title>
        <authorList>
            <person name="Jia N."/>
            <person name="Wang J."/>
            <person name="Shi W."/>
            <person name="Du L."/>
            <person name="Sun Y."/>
            <person name="Zhan W."/>
            <person name="Jiang J."/>
            <person name="Wang Q."/>
            <person name="Zhang B."/>
            <person name="Ji P."/>
            <person name="Sakyi L.B."/>
            <person name="Cui X."/>
            <person name="Yuan T."/>
            <person name="Jiang B."/>
            <person name="Yang W."/>
            <person name="Lam T.T.-Y."/>
            <person name="Chang Q."/>
            <person name="Ding S."/>
            <person name="Wang X."/>
            <person name="Zhu J."/>
            <person name="Ruan X."/>
            <person name="Zhao L."/>
            <person name="Wei J."/>
            <person name="Que T."/>
            <person name="Du C."/>
            <person name="Cheng J."/>
            <person name="Dai P."/>
            <person name="Han X."/>
            <person name="Huang E."/>
            <person name="Gao Y."/>
            <person name="Liu J."/>
            <person name="Shao H."/>
            <person name="Ye R."/>
            <person name="Li L."/>
            <person name="Wei W."/>
            <person name="Wang X."/>
            <person name="Wang C."/>
            <person name="Yang T."/>
            <person name="Huo Q."/>
            <person name="Li W."/>
            <person name="Guo W."/>
            <person name="Chen H."/>
            <person name="Zhou L."/>
            <person name="Ni X."/>
            <person name="Tian J."/>
            <person name="Zhou Y."/>
            <person name="Sheng Y."/>
            <person name="Liu T."/>
            <person name="Pan Y."/>
            <person name="Xia L."/>
            <person name="Li J."/>
            <person name="Zhao F."/>
            <person name="Cao W."/>
        </authorList>
    </citation>
    <scope>NUCLEOTIDE SEQUENCE</scope>
    <source>
        <strain evidence="1">Dsil-2018</strain>
    </source>
</reference>
<dbReference type="Proteomes" id="UP000821865">
    <property type="component" value="Chromosome 7"/>
</dbReference>
<name>A0ACB8CG55_DERSI</name>
<protein>
    <submittedName>
        <fullName evidence="1">Uncharacterized protein</fullName>
    </submittedName>
</protein>
<gene>
    <name evidence="1" type="ORF">HPB49_017219</name>
</gene>
<evidence type="ECO:0000313" key="2">
    <source>
        <dbReference type="Proteomes" id="UP000821865"/>
    </source>
</evidence>